<dbReference type="SUPFAM" id="SSF57997">
    <property type="entry name" value="Tropomyosin"/>
    <property type="match status" value="1"/>
</dbReference>
<dbReference type="EMBL" id="MPUH01000137">
    <property type="protein sequence ID" value="OMJ88957.1"/>
    <property type="molecule type" value="Genomic_DNA"/>
</dbReference>
<sequence>MSEKWESDYERKNFLTLAGLTDCMVEKVSSQESSILSENFTPKFESISEKTLQDPFIVQLKMQLSNLSQNYTKLNEKYQRCQQELEEKKRKIVTLEEKLKGLREVLESNEDEKNQVLMMNKSLSNSLQAAIDEYIILTNEFKKRWSMPEYEPKKLIKYSRFFVKTIKANQKLKPIFEERIHSTQYYLHSIKIHELEGPFLNTLQFLCDILLNQPEQHHQYTQTRTTSLISDFQKVSPIKFIANEEFFTENEVIFDNSQESDILLKNVNLQSERLARLHKQISETMKTNKILLTNPLKGEHCRSRSEVVFDIKNIH</sequence>
<evidence type="ECO:0000313" key="2">
    <source>
        <dbReference type="EMBL" id="OMJ88957.1"/>
    </source>
</evidence>
<keyword evidence="3" id="KW-1185">Reference proteome</keyword>
<feature type="coiled-coil region" evidence="1">
    <location>
        <begin position="57"/>
        <end position="112"/>
    </location>
</feature>
<dbReference type="AlphaFoldDB" id="A0A1R2CIX5"/>
<proteinExistence type="predicted"/>
<reference evidence="2 3" key="1">
    <citation type="submission" date="2016-11" db="EMBL/GenBank/DDBJ databases">
        <title>The macronuclear genome of Stentor coeruleus: a giant cell with tiny introns.</title>
        <authorList>
            <person name="Slabodnick M."/>
            <person name="Ruby J.G."/>
            <person name="Reiff S.B."/>
            <person name="Swart E.C."/>
            <person name="Gosai S."/>
            <person name="Prabakaran S."/>
            <person name="Witkowska E."/>
            <person name="Larue G.E."/>
            <person name="Fisher S."/>
            <person name="Freeman R.M."/>
            <person name="Gunawardena J."/>
            <person name="Chu W."/>
            <person name="Stover N.A."/>
            <person name="Gregory B.D."/>
            <person name="Nowacki M."/>
            <person name="Derisi J."/>
            <person name="Roy S.W."/>
            <person name="Marshall W.F."/>
            <person name="Sood P."/>
        </authorList>
    </citation>
    <scope>NUCLEOTIDE SEQUENCE [LARGE SCALE GENOMIC DNA]</scope>
    <source>
        <strain evidence="2">WM001</strain>
    </source>
</reference>
<gene>
    <name evidence="2" type="ORF">SteCoe_8964</name>
</gene>
<evidence type="ECO:0000313" key="3">
    <source>
        <dbReference type="Proteomes" id="UP000187209"/>
    </source>
</evidence>
<dbReference type="OrthoDB" id="325677at2759"/>
<organism evidence="2 3">
    <name type="scientific">Stentor coeruleus</name>
    <dbReference type="NCBI Taxonomy" id="5963"/>
    <lineage>
        <taxon>Eukaryota</taxon>
        <taxon>Sar</taxon>
        <taxon>Alveolata</taxon>
        <taxon>Ciliophora</taxon>
        <taxon>Postciliodesmatophora</taxon>
        <taxon>Heterotrichea</taxon>
        <taxon>Heterotrichida</taxon>
        <taxon>Stentoridae</taxon>
        <taxon>Stentor</taxon>
    </lineage>
</organism>
<protein>
    <submittedName>
        <fullName evidence="2">Uncharacterized protein</fullName>
    </submittedName>
</protein>
<accession>A0A1R2CIX5</accession>
<keyword evidence="1" id="KW-0175">Coiled coil</keyword>
<dbReference type="Proteomes" id="UP000187209">
    <property type="component" value="Unassembled WGS sequence"/>
</dbReference>
<name>A0A1R2CIX5_9CILI</name>
<evidence type="ECO:0000256" key="1">
    <source>
        <dbReference type="SAM" id="Coils"/>
    </source>
</evidence>
<comment type="caution">
    <text evidence="2">The sequence shown here is derived from an EMBL/GenBank/DDBJ whole genome shotgun (WGS) entry which is preliminary data.</text>
</comment>